<evidence type="ECO:0000313" key="3">
    <source>
        <dbReference type="Proteomes" id="UP000235388"/>
    </source>
</evidence>
<dbReference type="EMBL" id="PGCJ01000291">
    <property type="protein sequence ID" value="PLW33804.1"/>
    <property type="molecule type" value="Genomic_DNA"/>
</dbReference>
<sequence length="146" mass="16604">MQLTSIRGSQFPWGHFSQINQNTWQRDLSRLVLCQIYSVTVVAGLLYIKIEELPSIPITHYLGWIGSMPSPTVGCLVRFLTTPFLMSSLGAAFEAVNSCLAVRRSTGSRNEHKISEDHRTFCCFPSQWLHACLSILFDGRFHHFRS</sequence>
<dbReference type="EMBL" id="PGCJ01001167">
    <property type="protein sequence ID" value="PLW08332.1"/>
    <property type="molecule type" value="Genomic_DNA"/>
</dbReference>
<protein>
    <submittedName>
        <fullName evidence="1">Uncharacterized protein</fullName>
    </submittedName>
</protein>
<proteinExistence type="predicted"/>
<dbReference type="AlphaFoldDB" id="A0A2N5S518"/>
<dbReference type="Proteomes" id="UP000235388">
    <property type="component" value="Unassembled WGS sequence"/>
</dbReference>
<dbReference type="STRING" id="200324.A0A2N5S518"/>
<evidence type="ECO:0000313" key="1">
    <source>
        <dbReference type="EMBL" id="PLW08332.1"/>
    </source>
</evidence>
<accession>A0A2N5S518</accession>
<reference evidence="1 3" key="1">
    <citation type="submission" date="2017-11" db="EMBL/GenBank/DDBJ databases">
        <title>De novo assembly and phasing of dikaryotic genomes from two isolates of Puccinia coronata f. sp. avenae, the causal agent of oat crown rust.</title>
        <authorList>
            <person name="Miller M.E."/>
            <person name="Zhang Y."/>
            <person name="Omidvar V."/>
            <person name="Sperschneider J."/>
            <person name="Schwessinger B."/>
            <person name="Raley C."/>
            <person name="Palmer J.M."/>
            <person name="Garnica D."/>
            <person name="Upadhyaya N."/>
            <person name="Rathjen J."/>
            <person name="Taylor J.M."/>
            <person name="Park R.F."/>
            <person name="Dodds P.N."/>
            <person name="Hirsch C.D."/>
            <person name="Kianian S.F."/>
            <person name="Figueroa M."/>
        </authorList>
    </citation>
    <scope>NUCLEOTIDE SEQUENCE [LARGE SCALE GENOMIC DNA]</scope>
    <source>
        <strain evidence="1">12NC29</strain>
    </source>
</reference>
<dbReference type="OrthoDB" id="2496822at2759"/>
<comment type="caution">
    <text evidence="1">The sequence shown here is derived from an EMBL/GenBank/DDBJ whole genome shotgun (WGS) entry which is preliminary data.</text>
</comment>
<gene>
    <name evidence="2" type="ORF">PCANC_21912</name>
    <name evidence="1" type="ORF">PCANC_25680</name>
</gene>
<name>A0A2N5S518_9BASI</name>
<organism evidence="1 3">
    <name type="scientific">Puccinia coronata f. sp. avenae</name>
    <dbReference type="NCBI Taxonomy" id="200324"/>
    <lineage>
        <taxon>Eukaryota</taxon>
        <taxon>Fungi</taxon>
        <taxon>Dikarya</taxon>
        <taxon>Basidiomycota</taxon>
        <taxon>Pucciniomycotina</taxon>
        <taxon>Pucciniomycetes</taxon>
        <taxon>Pucciniales</taxon>
        <taxon>Pucciniaceae</taxon>
        <taxon>Puccinia</taxon>
    </lineage>
</organism>
<evidence type="ECO:0000313" key="2">
    <source>
        <dbReference type="EMBL" id="PLW33804.1"/>
    </source>
</evidence>
<keyword evidence="3" id="KW-1185">Reference proteome</keyword>